<feature type="transmembrane region" description="Helical" evidence="1">
    <location>
        <begin position="17"/>
        <end position="46"/>
    </location>
</feature>
<reference evidence="2" key="1">
    <citation type="journal article" date="2021" name="Front. Microbiol.">
        <title>Comprehensive Comparative Genomics and Phenotyping of Methylobacterium Species.</title>
        <authorList>
            <person name="Alessa O."/>
            <person name="Ogura Y."/>
            <person name="Fujitani Y."/>
            <person name="Takami H."/>
            <person name="Hayashi T."/>
            <person name="Sahin N."/>
            <person name="Tani A."/>
        </authorList>
    </citation>
    <scope>NUCLEOTIDE SEQUENCE</scope>
    <source>
        <strain evidence="2">KCTC 52305</strain>
    </source>
</reference>
<dbReference type="EMBL" id="BPQH01000039">
    <property type="protein sequence ID" value="GJD53853.1"/>
    <property type="molecule type" value="Genomic_DNA"/>
</dbReference>
<evidence type="ECO:0000256" key="1">
    <source>
        <dbReference type="SAM" id="Phobius"/>
    </source>
</evidence>
<keyword evidence="1" id="KW-1133">Transmembrane helix</keyword>
<feature type="transmembrane region" description="Helical" evidence="1">
    <location>
        <begin position="66"/>
        <end position="83"/>
    </location>
</feature>
<sequence length="96" mass="9565">MCGLGPSLSEMPDLVRVLGFLSVAGAADPSLIAVLGGAALFTIGWAPSGPRPGPAAASISTGPAQVAVFVLATLVGMSAQALLSHARLRDVVKAYH</sequence>
<dbReference type="InterPro" id="IPR046513">
    <property type="entry name" value="DUF6691"/>
</dbReference>
<reference evidence="2" key="2">
    <citation type="submission" date="2021-08" db="EMBL/GenBank/DDBJ databases">
        <authorList>
            <person name="Tani A."/>
            <person name="Ola A."/>
            <person name="Ogura Y."/>
            <person name="Katsura K."/>
            <person name="Hayashi T."/>
        </authorList>
    </citation>
    <scope>NUCLEOTIDE SEQUENCE</scope>
    <source>
        <strain evidence="2">KCTC 52305</strain>
    </source>
</reference>
<dbReference type="Proteomes" id="UP001055167">
    <property type="component" value="Unassembled WGS sequence"/>
</dbReference>
<organism evidence="2 3">
    <name type="scientific">Methylobacterium crusticola</name>
    <dbReference type="NCBI Taxonomy" id="1697972"/>
    <lineage>
        <taxon>Bacteria</taxon>
        <taxon>Pseudomonadati</taxon>
        <taxon>Pseudomonadota</taxon>
        <taxon>Alphaproteobacteria</taxon>
        <taxon>Hyphomicrobiales</taxon>
        <taxon>Methylobacteriaceae</taxon>
        <taxon>Methylobacterium</taxon>
    </lineage>
</organism>
<evidence type="ECO:0000313" key="3">
    <source>
        <dbReference type="Proteomes" id="UP001055167"/>
    </source>
</evidence>
<gene>
    <name evidence="2" type="ORF">OPKNFCMD_6632</name>
</gene>
<name>A0ABQ4R852_9HYPH</name>
<keyword evidence="1" id="KW-0812">Transmembrane</keyword>
<keyword evidence="3" id="KW-1185">Reference proteome</keyword>
<keyword evidence="1" id="KW-0472">Membrane</keyword>
<comment type="caution">
    <text evidence="2">The sequence shown here is derived from an EMBL/GenBank/DDBJ whole genome shotgun (WGS) entry which is preliminary data.</text>
</comment>
<dbReference type="RefSeq" id="WP_128562577.1">
    <property type="nucleotide sequence ID" value="NZ_BPQH01000039.1"/>
</dbReference>
<proteinExistence type="predicted"/>
<dbReference type="Pfam" id="PF20398">
    <property type="entry name" value="DUF6691"/>
    <property type="match status" value="1"/>
</dbReference>
<accession>A0ABQ4R852</accession>
<protein>
    <submittedName>
        <fullName evidence="2">Uncharacterized protein</fullName>
    </submittedName>
</protein>
<evidence type="ECO:0000313" key="2">
    <source>
        <dbReference type="EMBL" id="GJD53853.1"/>
    </source>
</evidence>